<name>A0ABS9KWS1_9BACT</name>
<dbReference type="SMART" id="SM00100">
    <property type="entry name" value="cNMP"/>
    <property type="match status" value="1"/>
</dbReference>
<evidence type="ECO:0000313" key="2">
    <source>
        <dbReference type="EMBL" id="MCG2616763.1"/>
    </source>
</evidence>
<keyword evidence="3" id="KW-1185">Reference proteome</keyword>
<dbReference type="SUPFAM" id="SSF51206">
    <property type="entry name" value="cAMP-binding domain-like"/>
    <property type="match status" value="1"/>
</dbReference>
<evidence type="ECO:0000313" key="3">
    <source>
        <dbReference type="Proteomes" id="UP001165367"/>
    </source>
</evidence>
<proteinExistence type="predicted"/>
<evidence type="ECO:0000259" key="1">
    <source>
        <dbReference type="PROSITE" id="PS50042"/>
    </source>
</evidence>
<dbReference type="InterPro" id="IPR014710">
    <property type="entry name" value="RmlC-like_jellyroll"/>
</dbReference>
<gene>
    <name evidence="2" type="ORF">LZZ85_20860</name>
</gene>
<feature type="domain" description="Cyclic nucleotide-binding" evidence="1">
    <location>
        <begin position="13"/>
        <end position="116"/>
    </location>
</feature>
<dbReference type="Gene3D" id="2.60.120.10">
    <property type="entry name" value="Jelly Rolls"/>
    <property type="match status" value="1"/>
</dbReference>
<dbReference type="RefSeq" id="WP_237875300.1">
    <property type="nucleotide sequence ID" value="NZ_JAKLTR010000015.1"/>
</dbReference>
<dbReference type="EMBL" id="JAKLTR010000015">
    <property type="protein sequence ID" value="MCG2616763.1"/>
    <property type="molecule type" value="Genomic_DNA"/>
</dbReference>
<comment type="caution">
    <text evidence="2">The sequence shown here is derived from an EMBL/GenBank/DDBJ whole genome shotgun (WGS) entry which is preliminary data.</text>
</comment>
<dbReference type="InterPro" id="IPR018490">
    <property type="entry name" value="cNMP-bd_dom_sf"/>
</dbReference>
<organism evidence="2 3">
    <name type="scientific">Terrimonas ginsenosidimutans</name>
    <dbReference type="NCBI Taxonomy" id="2908004"/>
    <lineage>
        <taxon>Bacteria</taxon>
        <taxon>Pseudomonadati</taxon>
        <taxon>Bacteroidota</taxon>
        <taxon>Chitinophagia</taxon>
        <taxon>Chitinophagales</taxon>
        <taxon>Chitinophagaceae</taxon>
        <taxon>Terrimonas</taxon>
    </lineage>
</organism>
<accession>A0ABS9KWS1</accession>
<dbReference type="Proteomes" id="UP001165367">
    <property type="component" value="Unassembled WGS sequence"/>
</dbReference>
<dbReference type="PROSITE" id="PS50042">
    <property type="entry name" value="CNMP_BINDING_3"/>
    <property type="match status" value="1"/>
</dbReference>
<reference evidence="2" key="1">
    <citation type="submission" date="2022-01" db="EMBL/GenBank/DDBJ databases">
        <authorList>
            <person name="Jo J.-H."/>
            <person name="Im W.-T."/>
        </authorList>
    </citation>
    <scope>NUCLEOTIDE SEQUENCE</scope>
    <source>
        <strain evidence="2">NA20</strain>
    </source>
</reference>
<protein>
    <submittedName>
        <fullName evidence="2">Crp/Fnr family transcriptional regulator</fullName>
    </submittedName>
</protein>
<dbReference type="CDD" id="cd00038">
    <property type="entry name" value="CAP_ED"/>
    <property type="match status" value="1"/>
</dbReference>
<dbReference type="Pfam" id="PF00027">
    <property type="entry name" value="cNMP_binding"/>
    <property type="match status" value="1"/>
</dbReference>
<sequence length="194" mass="22733">MFDILRQYIEQMTASALPEEEVQLIRNSFTEKKLRRKQFLLHEGTVCKYMSFVVKGAMRLYSIDEKGNEHVVRFGLEGWWMSDRESFTMLTPSRYNIDAIEDCDLLIITNEALTRLRHASPAMTCLSLVLDERHYFATQKRIESSISYTAEEKVLHLMNTYPQFLQRLPQNMVASYLGLTPETLSRIRKQIQAK</sequence>
<dbReference type="InterPro" id="IPR000595">
    <property type="entry name" value="cNMP-bd_dom"/>
</dbReference>